<reference evidence="1 2" key="1">
    <citation type="submission" date="2013-01" db="EMBL/GenBank/DDBJ databases">
        <authorList>
            <person name="Harkins D.M."/>
            <person name="Durkin A.S."/>
            <person name="Brinkac L.M."/>
            <person name="Haft D.H."/>
            <person name="Selengut J.D."/>
            <person name="Sanka R."/>
            <person name="DePew J."/>
            <person name="Purushe J."/>
            <person name="Galloway R.L."/>
            <person name="Vinetz J.M."/>
            <person name="Sutton G.G."/>
            <person name="Nierman W.C."/>
            <person name="Fouts D.E."/>
        </authorList>
    </citation>
    <scope>NUCLEOTIDE SEQUENCE [LARGE SCALE GENOMIC DNA]</scope>
    <source>
        <strain evidence="1 2">79601</strain>
    </source>
</reference>
<protein>
    <submittedName>
        <fullName evidence="1">Uncharacterized protein</fullName>
    </submittedName>
</protein>
<organism evidence="1 2">
    <name type="scientific">Leptospira alstonii serovar Sichuan str. 79601</name>
    <dbReference type="NCBI Taxonomy" id="1218565"/>
    <lineage>
        <taxon>Bacteria</taxon>
        <taxon>Pseudomonadati</taxon>
        <taxon>Spirochaetota</taxon>
        <taxon>Spirochaetia</taxon>
        <taxon>Leptospirales</taxon>
        <taxon>Leptospiraceae</taxon>
        <taxon>Leptospira</taxon>
    </lineage>
</organism>
<accession>M6CJI4</accession>
<evidence type="ECO:0000313" key="1">
    <source>
        <dbReference type="EMBL" id="EMJ91894.1"/>
    </source>
</evidence>
<dbReference type="AlphaFoldDB" id="M6CJI4"/>
<sequence>MEPVKSEEHFRSVVPNCSYFEIEFYPGLENLFYFLTS</sequence>
<dbReference type="Proteomes" id="UP000011988">
    <property type="component" value="Unassembled WGS sequence"/>
</dbReference>
<name>M6CJI4_9LEPT</name>
<dbReference type="PATRIC" id="fig|1218565.3.peg.3798"/>
<evidence type="ECO:0000313" key="2">
    <source>
        <dbReference type="Proteomes" id="UP000011988"/>
    </source>
</evidence>
<gene>
    <name evidence="1" type="ORF">LEP1GSC194_4126</name>
</gene>
<proteinExistence type="predicted"/>
<dbReference type="EMBL" id="ANIK01000095">
    <property type="protein sequence ID" value="EMJ91894.1"/>
    <property type="molecule type" value="Genomic_DNA"/>
</dbReference>
<comment type="caution">
    <text evidence="1">The sequence shown here is derived from an EMBL/GenBank/DDBJ whole genome shotgun (WGS) entry which is preliminary data.</text>
</comment>